<evidence type="ECO:0000256" key="6">
    <source>
        <dbReference type="ARBA" id="ARBA00047942"/>
    </source>
</evidence>
<keyword evidence="5" id="KW-0680">Restriction system</keyword>
<dbReference type="SUPFAM" id="SSF53335">
    <property type="entry name" value="S-adenosyl-L-methionine-dependent methyltransferases"/>
    <property type="match status" value="1"/>
</dbReference>
<dbReference type="Proteomes" id="UP000509460">
    <property type="component" value="Plasmid pEM15-1A-1"/>
</dbReference>
<dbReference type="GO" id="GO:0008170">
    <property type="term" value="F:N-methyltransferase activity"/>
    <property type="evidence" value="ECO:0007669"/>
    <property type="project" value="InterPro"/>
</dbReference>
<accession>A0AAI8RCH4</accession>
<evidence type="ECO:0000256" key="3">
    <source>
        <dbReference type="ARBA" id="ARBA00022679"/>
    </source>
</evidence>
<dbReference type="PANTHER" id="PTHR42933">
    <property type="entry name" value="SLR6095 PROTEIN"/>
    <property type="match status" value="1"/>
</dbReference>
<evidence type="ECO:0000256" key="4">
    <source>
        <dbReference type="ARBA" id="ARBA00022691"/>
    </source>
</evidence>
<proteinExistence type="predicted"/>
<sequence>MKDRQPHMRLPNKGEKMNYRNEITKRLKNLSGKQNISTIFFDWVHLMAYTISNSVDKTQFDSREADYVEIIGKYTKTESDVFVKCFCLLVQAFDRKVTDWLGEIYMDLEISNKDSGQFFTPYEISRLMSELTLTENEPLIEEKGWIGYYEPACGAGSMIIAFTQAMERKGYNYQQQLRVLCEDIDENCLLMAYVQLSLLGVNAVCEVKDSLSREKFSTWYTPFHMINPKYLFPEKNSDQEEKIKPLLQIENKLEEGRKRSLLLC</sequence>
<evidence type="ECO:0000256" key="5">
    <source>
        <dbReference type="ARBA" id="ARBA00022747"/>
    </source>
</evidence>
<dbReference type="InterPro" id="IPR051537">
    <property type="entry name" value="DNA_Adenine_Mtase"/>
</dbReference>
<feature type="domain" description="DNA methylase adenine-specific" evidence="7">
    <location>
        <begin position="110"/>
        <end position="232"/>
    </location>
</feature>
<keyword evidence="2 8" id="KW-0489">Methyltransferase</keyword>
<name>A0AAI8RCH4_ENTMU</name>
<organism evidence="8 9">
    <name type="scientific">Enterococcus mundtii</name>
    <dbReference type="NCBI Taxonomy" id="53346"/>
    <lineage>
        <taxon>Bacteria</taxon>
        <taxon>Bacillati</taxon>
        <taxon>Bacillota</taxon>
        <taxon>Bacilli</taxon>
        <taxon>Lactobacillales</taxon>
        <taxon>Enterococcaceae</taxon>
        <taxon>Enterococcus</taxon>
    </lineage>
</organism>
<keyword evidence="4" id="KW-0949">S-adenosyl-L-methionine</keyword>
<dbReference type="GO" id="GO:0009307">
    <property type="term" value="P:DNA restriction-modification system"/>
    <property type="evidence" value="ECO:0007669"/>
    <property type="project" value="UniProtKB-KW"/>
</dbReference>
<comment type="catalytic activity">
    <reaction evidence="6">
        <text>a 2'-deoxyadenosine in DNA + S-adenosyl-L-methionine = an N(6)-methyl-2'-deoxyadenosine in DNA + S-adenosyl-L-homocysteine + H(+)</text>
        <dbReference type="Rhea" id="RHEA:15197"/>
        <dbReference type="Rhea" id="RHEA-COMP:12418"/>
        <dbReference type="Rhea" id="RHEA-COMP:12419"/>
        <dbReference type="ChEBI" id="CHEBI:15378"/>
        <dbReference type="ChEBI" id="CHEBI:57856"/>
        <dbReference type="ChEBI" id="CHEBI:59789"/>
        <dbReference type="ChEBI" id="CHEBI:90615"/>
        <dbReference type="ChEBI" id="CHEBI:90616"/>
        <dbReference type="EC" id="2.1.1.72"/>
    </reaction>
</comment>
<evidence type="ECO:0000313" key="8">
    <source>
        <dbReference type="EMBL" id="BBM16288.1"/>
    </source>
</evidence>
<dbReference type="GO" id="GO:0009007">
    <property type="term" value="F:site-specific DNA-methyltransferase (adenine-specific) activity"/>
    <property type="evidence" value="ECO:0007669"/>
    <property type="project" value="UniProtKB-EC"/>
</dbReference>
<keyword evidence="8" id="KW-0614">Plasmid</keyword>
<evidence type="ECO:0000313" key="9">
    <source>
        <dbReference type="Proteomes" id="UP000509460"/>
    </source>
</evidence>
<dbReference type="EC" id="2.1.1.72" evidence="1"/>
<evidence type="ECO:0000256" key="2">
    <source>
        <dbReference type="ARBA" id="ARBA00022603"/>
    </source>
</evidence>
<dbReference type="Gene3D" id="3.40.50.150">
    <property type="entry name" value="Vaccinia Virus protein VP39"/>
    <property type="match status" value="1"/>
</dbReference>
<dbReference type="Pfam" id="PF02384">
    <property type="entry name" value="N6_Mtase"/>
    <property type="match status" value="1"/>
</dbReference>
<dbReference type="GO" id="GO:0032259">
    <property type="term" value="P:methylation"/>
    <property type="evidence" value="ECO:0007669"/>
    <property type="project" value="UniProtKB-KW"/>
</dbReference>
<dbReference type="PANTHER" id="PTHR42933:SF3">
    <property type="entry name" value="TYPE I RESTRICTION ENZYME MJAVIII METHYLASE SUBUNIT"/>
    <property type="match status" value="1"/>
</dbReference>
<dbReference type="AlphaFoldDB" id="A0AAI8RCH4"/>
<keyword evidence="3" id="KW-0808">Transferase</keyword>
<geneLocation type="plasmid" evidence="9">
    <name>pem15-1a-1 dna</name>
</geneLocation>
<dbReference type="EMBL" id="AP019811">
    <property type="protein sequence ID" value="BBM16288.1"/>
    <property type="molecule type" value="Genomic_DNA"/>
</dbReference>
<evidence type="ECO:0000256" key="1">
    <source>
        <dbReference type="ARBA" id="ARBA00011900"/>
    </source>
</evidence>
<dbReference type="PRINTS" id="PR00507">
    <property type="entry name" value="N12N6MTFRASE"/>
</dbReference>
<protein>
    <recommendedName>
        <fullName evidence="1">site-specific DNA-methyltransferase (adenine-specific)</fullName>
        <ecNumber evidence="1">2.1.1.72</ecNumber>
    </recommendedName>
</protein>
<dbReference type="InterPro" id="IPR029063">
    <property type="entry name" value="SAM-dependent_MTases_sf"/>
</dbReference>
<reference evidence="8 9" key="1">
    <citation type="submission" date="2019-07" db="EMBL/GenBank/DDBJ databases">
        <title>antibiotic susceptibility of plant-derived lactic acid bacteria.</title>
        <authorList>
            <person name="Sugiyama M."/>
            <person name="Noda M."/>
        </authorList>
    </citation>
    <scope>NUCLEOTIDE SEQUENCE [LARGE SCALE GENOMIC DNA]</scope>
    <source>
        <strain evidence="8 9">15-1A</strain>
        <plasmid evidence="9">pem15-1a-1 dna</plasmid>
    </source>
</reference>
<dbReference type="GO" id="GO:0003677">
    <property type="term" value="F:DNA binding"/>
    <property type="evidence" value="ECO:0007669"/>
    <property type="project" value="InterPro"/>
</dbReference>
<evidence type="ECO:0000259" key="7">
    <source>
        <dbReference type="Pfam" id="PF02384"/>
    </source>
</evidence>
<dbReference type="InterPro" id="IPR003356">
    <property type="entry name" value="DNA_methylase_A-5"/>
</dbReference>
<gene>
    <name evidence="8" type="ORF">EM151A_4059</name>
</gene>